<accession>A0A841M7X6</accession>
<evidence type="ECO:0000313" key="2">
    <source>
        <dbReference type="Proteomes" id="UP000555393"/>
    </source>
</evidence>
<reference evidence="1 2" key="1">
    <citation type="submission" date="2020-08" db="EMBL/GenBank/DDBJ databases">
        <title>Genomic Encyclopedia of Type Strains, Phase IV (KMG-IV): sequencing the most valuable type-strain genomes for metagenomic binning, comparative biology and taxonomic classification.</title>
        <authorList>
            <person name="Goeker M."/>
        </authorList>
    </citation>
    <scope>NUCLEOTIDE SEQUENCE [LARGE SCALE GENOMIC DNA]</scope>
    <source>
        <strain evidence="1 2">DSM 22336</strain>
    </source>
</reference>
<name>A0A841M7X6_9HYPH</name>
<dbReference type="RefSeq" id="WP_184224543.1">
    <property type="nucleotide sequence ID" value="NZ_JACIIU010000025.1"/>
</dbReference>
<proteinExistence type="predicted"/>
<protein>
    <recommendedName>
        <fullName evidence="3">MafI family immunity protein</fullName>
    </recommendedName>
</protein>
<organism evidence="1 2">
    <name type="scientific">Paenochrobactrum gallinarii</name>
    <dbReference type="NCBI Taxonomy" id="643673"/>
    <lineage>
        <taxon>Bacteria</taxon>
        <taxon>Pseudomonadati</taxon>
        <taxon>Pseudomonadota</taxon>
        <taxon>Alphaproteobacteria</taxon>
        <taxon>Hyphomicrobiales</taxon>
        <taxon>Brucellaceae</taxon>
        <taxon>Paenochrobactrum</taxon>
    </lineage>
</organism>
<gene>
    <name evidence="1" type="ORF">FHS77_002923</name>
</gene>
<sequence>MHRYRFDDKHILIQALVELLNQGVEPDELDTVLSRIGPVDLDLMHECLCDIYAYNNISVEEVHMAA</sequence>
<dbReference type="Proteomes" id="UP000555393">
    <property type="component" value="Unassembled WGS sequence"/>
</dbReference>
<evidence type="ECO:0008006" key="3">
    <source>
        <dbReference type="Google" id="ProtNLM"/>
    </source>
</evidence>
<comment type="caution">
    <text evidence="1">The sequence shown here is derived from an EMBL/GenBank/DDBJ whole genome shotgun (WGS) entry which is preliminary data.</text>
</comment>
<keyword evidence="2" id="KW-1185">Reference proteome</keyword>
<dbReference type="EMBL" id="JACIIU010000025">
    <property type="protein sequence ID" value="MBB6262351.1"/>
    <property type="molecule type" value="Genomic_DNA"/>
</dbReference>
<dbReference type="AlphaFoldDB" id="A0A841M7X6"/>
<evidence type="ECO:0000313" key="1">
    <source>
        <dbReference type="EMBL" id="MBB6262351.1"/>
    </source>
</evidence>